<evidence type="ECO:0000313" key="1">
    <source>
        <dbReference type="EMBL" id="MFC7290730.1"/>
    </source>
</evidence>
<dbReference type="InterPro" id="IPR014718">
    <property type="entry name" value="GH-type_carb-bd"/>
</dbReference>
<dbReference type="RefSeq" id="WP_382166581.1">
    <property type="nucleotide sequence ID" value="NZ_JBHTBR010000002.1"/>
</dbReference>
<dbReference type="Gene3D" id="2.70.98.10">
    <property type="match status" value="1"/>
</dbReference>
<sequence length="291" mass="32642">MTIILQNEALTLGVEPKHGGQVSLFKMGGFDVFRPQKATDALSALDSGSFVLLPFSNRIKQGFFEFDGKRYQLPINWQGDENAIHGNGWYSAWEVEKQTETSCELRYEHDGSWWPWPFVARLTYSLEGRSLKMAAEVRNIAEECMPVGIGFHPYFLANADTTMQFNARSAYLPFESHSALALGQAVESRLNFSRTKPVKSSELIDHNYDGWDGIAHLKNCGAKFDVLIKADENMRHAMVYSPPSEGFVCFEPTTHSAGAFNLENGCDHGVRRLDPAQVFTAGFSIELTDRK</sequence>
<name>A0ABW2IIR5_9PROT</name>
<protein>
    <submittedName>
        <fullName evidence="1">Aldose 1-epimerase</fullName>
    </submittedName>
</protein>
<gene>
    <name evidence="1" type="ORF">ACFQS8_03800</name>
</gene>
<evidence type="ECO:0000313" key="2">
    <source>
        <dbReference type="Proteomes" id="UP001596492"/>
    </source>
</evidence>
<dbReference type="CDD" id="cd09021">
    <property type="entry name" value="Aldose_epim_Ec_YphB"/>
    <property type="match status" value="1"/>
</dbReference>
<organism evidence="1 2">
    <name type="scientific">Hirschia litorea</name>
    <dbReference type="NCBI Taxonomy" id="1199156"/>
    <lineage>
        <taxon>Bacteria</taxon>
        <taxon>Pseudomonadati</taxon>
        <taxon>Pseudomonadota</taxon>
        <taxon>Alphaproteobacteria</taxon>
        <taxon>Hyphomonadales</taxon>
        <taxon>Hyphomonadaceae</taxon>
        <taxon>Hirschia</taxon>
    </lineage>
</organism>
<dbReference type="SUPFAM" id="SSF74650">
    <property type="entry name" value="Galactose mutarotase-like"/>
    <property type="match status" value="1"/>
</dbReference>
<accession>A0ABW2IIR5</accession>
<keyword evidence="2" id="KW-1185">Reference proteome</keyword>
<dbReference type="Proteomes" id="UP001596492">
    <property type="component" value="Unassembled WGS sequence"/>
</dbReference>
<dbReference type="Pfam" id="PF01263">
    <property type="entry name" value="Aldose_epim"/>
    <property type="match status" value="1"/>
</dbReference>
<dbReference type="PANTHER" id="PTHR10091:SF45">
    <property type="entry name" value="ALDOSE 1-EPIMERASE"/>
    <property type="match status" value="1"/>
</dbReference>
<dbReference type="InterPro" id="IPR008183">
    <property type="entry name" value="Aldose_1/G6P_1-epimerase"/>
</dbReference>
<reference evidence="2" key="1">
    <citation type="journal article" date="2019" name="Int. J. Syst. Evol. Microbiol.">
        <title>The Global Catalogue of Microorganisms (GCM) 10K type strain sequencing project: providing services to taxonomists for standard genome sequencing and annotation.</title>
        <authorList>
            <consortium name="The Broad Institute Genomics Platform"/>
            <consortium name="The Broad Institute Genome Sequencing Center for Infectious Disease"/>
            <person name="Wu L."/>
            <person name="Ma J."/>
        </authorList>
    </citation>
    <scope>NUCLEOTIDE SEQUENCE [LARGE SCALE GENOMIC DNA]</scope>
    <source>
        <strain evidence="2">CCUG 51308</strain>
    </source>
</reference>
<dbReference type="PANTHER" id="PTHR10091">
    <property type="entry name" value="ALDOSE-1-EPIMERASE"/>
    <property type="match status" value="1"/>
</dbReference>
<comment type="caution">
    <text evidence="1">The sequence shown here is derived from an EMBL/GenBank/DDBJ whole genome shotgun (WGS) entry which is preliminary data.</text>
</comment>
<proteinExistence type="predicted"/>
<dbReference type="EMBL" id="JBHTBR010000002">
    <property type="protein sequence ID" value="MFC7290730.1"/>
    <property type="molecule type" value="Genomic_DNA"/>
</dbReference>
<dbReference type="InterPro" id="IPR011013">
    <property type="entry name" value="Gal_mutarotase_sf_dom"/>
</dbReference>